<organism evidence="1 2">
    <name type="scientific">Mycolicibacterium hassiacum (strain DSM 44199 / CIP 105218 / JCM 12690 / 3849)</name>
    <name type="common">Mycobacterium hassiacum</name>
    <dbReference type="NCBI Taxonomy" id="1122247"/>
    <lineage>
        <taxon>Bacteria</taxon>
        <taxon>Bacillati</taxon>
        <taxon>Actinomycetota</taxon>
        <taxon>Actinomycetes</taxon>
        <taxon>Mycobacteriales</taxon>
        <taxon>Mycobacteriaceae</taxon>
        <taxon>Mycolicibacterium</taxon>
    </lineage>
</organism>
<dbReference type="SUPFAM" id="SSF75169">
    <property type="entry name" value="DsrEFH-like"/>
    <property type="match status" value="1"/>
</dbReference>
<dbReference type="EMBL" id="AMRA01000008">
    <property type="protein sequence ID" value="EKF25800.1"/>
    <property type="molecule type" value="Genomic_DNA"/>
</dbReference>
<dbReference type="Pfam" id="PF02635">
    <property type="entry name" value="DsrE"/>
    <property type="match status" value="1"/>
</dbReference>
<proteinExistence type="predicted"/>
<evidence type="ECO:0000313" key="1">
    <source>
        <dbReference type="EMBL" id="EKF25800.1"/>
    </source>
</evidence>
<keyword evidence="2" id="KW-1185">Reference proteome</keyword>
<dbReference type="InterPro" id="IPR027396">
    <property type="entry name" value="DsrEFH-like"/>
</dbReference>
<dbReference type="Gene3D" id="3.40.1260.10">
    <property type="entry name" value="DsrEFH-like"/>
    <property type="match status" value="1"/>
</dbReference>
<dbReference type="STRING" id="1122247.GCA_000379865_01922"/>
<dbReference type="PATRIC" id="fig|1122247.3.peg.174"/>
<dbReference type="InterPro" id="IPR003787">
    <property type="entry name" value="Sulphur_relay_DsrE/F-like"/>
</dbReference>
<protein>
    <submittedName>
        <fullName evidence="1">DsrE/DsrF-like family protein</fullName>
    </submittedName>
</protein>
<sequence length="120" mass="12700">MSNKAAISLTTGLEDSEKVTVAFLVAVGAAESGRPTLMFLTKEAVRLAVPGVAQAVACAGCPPLSELMDRYEKAGGRYLVCPICVKAKKLDETDFLPNAELGGTVQLWEWIGDGATTFSY</sequence>
<dbReference type="eggNOG" id="COG2044">
    <property type="taxonomic scope" value="Bacteria"/>
</dbReference>
<dbReference type="RefSeq" id="WP_005623461.1">
    <property type="nucleotide sequence ID" value="NZ_AMRA01000008.1"/>
</dbReference>
<dbReference type="OrthoDB" id="9812053at2"/>
<dbReference type="Proteomes" id="UP000006265">
    <property type="component" value="Unassembled WGS sequence"/>
</dbReference>
<gene>
    <name evidence="1" type="ORF">C731_0187</name>
</gene>
<evidence type="ECO:0000313" key="2">
    <source>
        <dbReference type="Proteomes" id="UP000006265"/>
    </source>
</evidence>
<dbReference type="AlphaFoldDB" id="K5BDE3"/>
<comment type="caution">
    <text evidence="1">The sequence shown here is derived from an EMBL/GenBank/DDBJ whole genome shotgun (WGS) entry which is preliminary data.</text>
</comment>
<reference evidence="1 2" key="1">
    <citation type="journal article" date="2012" name="J. Bacteriol.">
        <title>Genome sequence of Mycobacterium hassiacum DSM 44199, a rare source of heat-stable mycobacterial proteins.</title>
        <authorList>
            <person name="Tiago I."/>
            <person name="Maranha A."/>
            <person name="Mendes V."/>
            <person name="Alarico S."/>
            <person name="Moynihan P.J."/>
            <person name="Clarke A.J."/>
            <person name="Macedo-Ribeiro S."/>
            <person name="Pereira P.J."/>
            <person name="Empadinhas N."/>
        </authorList>
    </citation>
    <scope>NUCLEOTIDE SEQUENCE [LARGE SCALE GENOMIC DNA]</scope>
    <source>
        <strain evidence="2">DSM 44199 / CIP 105218 / JCM 12690 / 3849</strain>
    </source>
</reference>
<accession>K5BDE3</accession>
<name>K5BDE3_MYCHD</name>